<dbReference type="RefSeq" id="WP_194114493.1">
    <property type="nucleotide sequence ID" value="NZ_JADFUA010000001.1"/>
</dbReference>
<dbReference type="EMBL" id="JADFUA010000001">
    <property type="protein sequence ID" value="MBE9607986.1"/>
    <property type="molecule type" value="Genomic_DNA"/>
</dbReference>
<dbReference type="Pfam" id="PF13673">
    <property type="entry name" value="Acetyltransf_10"/>
    <property type="match status" value="1"/>
</dbReference>
<keyword evidence="3" id="KW-1185">Reference proteome</keyword>
<dbReference type="InterPro" id="IPR000182">
    <property type="entry name" value="GNAT_dom"/>
</dbReference>
<dbReference type="AlphaFoldDB" id="A0A8J7FP82"/>
<comment type="caution">
    <text evidence="2">The sequence shown here is derived from an EMBL/GenBank/DDBJ whole genome shotgun (WGS) entry which is preliminary data.</text>
</comment>
<protein>
    <submittedName>
        <fullName evidence="2">GNAT family N-acetyltransferase</fullName>
    </submittedName>
</protein>
<dbReference type="PROSITE" id="PS51186">
    <property type="entry name" value="GNAT"/>
    <property type="match status" value="1"/>
</dbReference>
<organism evidence="2 3">
    <name type="scientific">Chitinilyticum piscinae</name>
    <dbReference type="NCBI Taxonomy" id="2866724"/>
    <lineage>
        <taxon>Bacteria</taxon>
        <taxon>Pseudomonadati</taxon>
        <taxon>Pseudomonadota</taxon>
        <taxon>Betaproteobacteria</taxon>
        <taxon>Neisseriales</taxon>
        <taxon>Chitinibacteraceae</taxon>
        <taxon>Chitinilyticum</taxon>
    </lineage>
</organism>
<proteinExistence type="predicted"/>
<name>A0A8J7FP82_9NEIS</name>
<dbReference type="SUPFAM" id="SSF55729">
    <property type="entry name" value="Acyl-CoA N-acyltransferases (Nat)"/>
    <property type="match status" value="1"/>
</dbReference>
<gene>
    <name evidence="2" type="ORF">INR99_01365</name>
</gene>
<dbReference type="InterPro" id="IPR016181">
    <property type="entry name" value="Acyl_CoA_acyltransferase"/>
</dbReference>
<evidence type="ECO:0000313" key="2">
    <source>
        <dbReference type="EMBL" id="MBE9607986.1"/>
    </source>
</evidence>
<feature type="domain" description="N-acetyltransferase" evidence="1">
    <location>
        <begin position="7"/>
        <end position="150"/>
    </location>
</feature>
<reference evidence="2 3" key="1">
    <citation type="submission" date="2020-10" db="EMBL/GenBank/DDBJ databases">
        <title>The genome sequence of Chitinilyticum litopenaei 4Y14.</title>
        <authorList>
            <person name="Liu Y."/>
        </authorList>
    </citation>
    <scope>NUCLEOTIDE SEQUENCE [LARGE SCALE GENOMIC DNA]</scope>
    <source>
        <strain evidence="2 3">4Y14</strain>
    </source>
</reference>
<dbReference type="GO" id="GO:0016747">
    <property type="term" value="F:acyltransferase activity, transferring groups other than amino-acyl groups"/>
    <property type="evidence" value="ECO:0007669"/>
    <property type="project" value="InterPro"/>
</dbReference>
<dbReference type="Proteomes" id="UP000604481">
    <property type="component" value="Unassembled WGS sequence"/>
</dbReference>
<sequence length="152" mass="17238">MLKWHWHTLDTIPSRVLFDYLRLRSDIFVVEQTCIFSDMDEYDEAAWHLVGLDEAGRVQAGLRLLAPGVKYTSPSLGRIVLAAPLRGAGLADTLLQEGLRQSEVLYPGCGNRIGAQARLQRFYERQGYVRDGDEYDEDGIPHIEMQFDRPAA</sequence>
<accession>A0A8J7FP82</accession>
<evidence type="ECO:0000313" key="3">
    <source>
        <dbReference type="Proteomes" id="UP000604481"/>
    </source>
</evidence>
<dbReference type="Gene3D" id="3.40.630.30">
    <property type="match status" value="1"/>
</dbReference>
<evidence type="ECO:0000259" key="1">
    <source>
        <dbReference type="PROSITE" id="PS51186"/>
    </source>
</evidence>